<dbReference type="InterPro" id="IPR039567">
    <property type="entry name" value="Gly-zipper"/>
</dbReference>
<dbReference type="CDD" id="cd07185">
    <property type="entry name" value="OmpA_C-like"/>
    <property type="match status" value="1"/>
</dbReference>
<name>A0A5D3WNA7_9BACT</name>
<dbReference type="RefSeq" id="WP_148895543.1">
    <property type="nucleotide sequence ID" value="NZ_VNIB01000004.1"/>
</dbReference>
<evidence type="ECO:0000256" key="5">
    <source>
        <dbReference type="SAM" id="SignalP"/>
    </source>
</evidence>
<comment type="caution">
    <text evidence="7">The sequence shown here is derived from an EMBL/GenBank/DDBJ whole genome shotgun (WGS) entry which is preliminary data.</text>
</comment>
<evidence type="ECO:0000256" key="2">
    <source>
        <dbReference type="ARBA" id="ARBA00023136"/>
    </source>
</evidence>
<dbReference type="Gene3D" id="3.30.1330.60">
    <property type="entry name" value="OmpA-like domain"/>
    <property type="match status" value="1"/>
</dbReference>
<dbReference type="OrthoDB" id="9805566at2"/>
<dbReference type="GO" id="GO:0009279">
    <property type="term" value="C:cell outer membrane"/>
    <property type="evidence" value="ECO:0007669"/>
    <property type="project" value="UniProtKB-SubCell"/>
</dbReference>
<dbReference type="PROSITE" id="PS51257">
    <property type="entry name" value="PROKAR_LIPOPROTEIN"/>
    <property type="match status" value="1"/>
</dbReference>
<gene>
    <name evidence="7" type="ORF">EDC39_104204</name>
</gene>
<sequence>MRAILLILMASILIVAGCAQPQTKAGKGAAWGTGIGAAAGAGLGQAIGGDTKSTLIGAGIGALVGGLAGYQIGSYMDAQEAAFRQELATVEGASIRRDADTLALTFKSDVLFDVDSALLKPGAHDELFRVAKVLNQYPQTTLLVAGHTDSTGSEEYNQRLSERRAEVVKNALVGNGVNPERIRTIGYGESRPIASNASESGRQLNRRVEIRIEPIRR</sequence>
<reference evidence="7 8" key="1">
    <citation type="submission" date="2019-07" db="EMBL/GenBank/DDBJ databases">
        <title>Genomic Encyclopedia of Type Strains, Phase IV (KMG-IV): sequencing the most valuable type-strain genomes for metagenomic binning, comparative biology and taxonomic classification.</title>
        <authorList>
            <person name="Goeker M."/>
        </authorList>
    </citation>
    <scope>NUCLEOTIDE SEQUENCE [LARGE SCALE GENOMIC DNA]</scope>
    <source>
        <strain evidence="7 8">SS015</strain>
    </source>
</reference>
<evidence type="ECO:0000256" key="4">
    <source>
        <dbReference type="PROSITE-ProRule" id="PRU00473"/>
    </source>
</evidence>
<dbReference type="InterPro" id="IPR006664">
    <property type="entry name" value="OMP_bac"/>
</dbReference>
<protein>
    <submittedName>
        <fullName evidence="7">Outer membrane protein OmpA-like peptidoglycan-associated protein</fullName>
    </submittedName>
</protein>
<accession>A0A5D3WNA7</accession>
<evidence type="ECO:0000259" key="6">
    <source>
        <dbReference type="PROSITE" id="PS51123"/>
    </source>
</evidence>
<evidence type="ECO:0000313" key="7">
    <source>
        <dbReference type="EMBL" id="TYO99080.1"/>
    </source>
</evidence>
<dbReference type="InterPro" id="IPR036737">
    <property type="entry name" value="OmpA-like_sf"/>
</dbReference>
<organism evidence="7 8">
    <name type="scientific">Geothermobacter ehrlichii</name>
    <dbReference type="NCBI Taxonomy" id="213224"/>
    <lineage>
        <taxon>Bacteria</taxon>
        <taxon>Pseudomonadati</taxon>
        <taxon>Thermodesulfobacteriota</taxon>
        <taxon>Desulfuromonadia</taxon>
        <taxon>Desulfuromonadales</taxon>
        <taxon>Geothermobacteraceae</taxon>
        <taxon>Geothermobacter</taxon>
    </lineage>
</organism>
<dbReference type="PRINTS" id="PR01021">
    <property type="entry name" value="OMPADOMAIN"/>
</dbReference>
<dbReference type="PROSITE" id="PS01068">
    <property type="entry name" value="OMPA_1"/>
    <property type="match status" value="1"/>
</dbReference>
<dbReference type="Proteomes" id="UP000324159">
    <property type="component" value="Unassembled WGS sequence"/>
</dbReference>
<dbReference type="Pfam" id="PF00691">
    <property type="entry name" value="OmpA"/>
    <property type="match status" value="1"/>
</dbReference>
<evidence type="ECO:0000313" key="8">
    <source>
        <dbReference type="Proteomes" id="UP000324159"/>
    </source>
</evidence>
<dbReference type="PRINTS" id="PR01023">
    <property type="entry name" value="NAFLGMOTY"/>
</dbReference>
<feature type="chain" id="PRO_5022758130" evidence="5">
    <location>
        <begin position="22"/>
        <end position="217"/>
    </location>
</feature>
<keyword evidence="2 4" id="KW-0472">Membrane</keyword>
<dbReference type="InterPro" id="IPR006665">
    <property type="entry name" value="OmpA-like"/>
</dbReference>
<dbReference type="InterPro" id="IPR050330">
    <property type="entry name" value="Bact_OuterMem_StrucFunc"/>
</dbReference>
<dbReference type="InterPro" id="IPR006690">
    <property type="entry name" value="OMPA-like_CS"/>
</dbReference>
<feature type="domain" description="OmpA-like" evidence="6">
    <location>
        <begin position="99"/>
        <end position="216"/>
    </location>
</feature>
<dbReference type="Pfam" id="PF13488">
    <property type="entry name" value="Gly-zipper_Omp"/>
    <property type="match status" value="1"/>
</dbReference>
<dbReference type="PANTHER" id="PTHR30329:SF21">
    <property type="entry name" value="LIPOPROTEIN YIAD-RELATED"/>
    <property type="match status" value="1"/>
</dbReference>
<keyword evidence="3" id="KW-0998">Cell outer membrane</keyword>
<dbReference type="SUPFAM" id="SSF103088">
    <property type="entry name" value="OmpA-like"/>
    <property type="match status" value="1"/>
</dbReference>
<dbReference type="EMBL" id="VNIB01000004">
    <property type="protein sequence ID" value="TYO99080.1"/>
    <property type="molecule type" value="Genomic_DNA"/>
</dbReference>
<evidence type="ECO:0000256" key="3">
    <source>
        <dbReference type="ARBA" id="ARBA00023237"/>
    </source>
</evidence>
<dbReference type="PANTHER" id="PTHR30329">
    <property type="entry name" value="STATOR ELEMENT OF FLAGELLAR MOTOR COMPLEX"/>
    <property type="match status" value="1"/>
</dbReference>
<proteinExistence type="predicted"/>
<evidence type="ECO:0000256" key="1">
    <source>
        <dbReference type="ARBA" id="ARBA00004442"/>
    </source>
</evidence>
<keyword evidence="5" id="KW-0732">Signal</keyword>
<dbReference type="AlphaFoldDB" id="A0A5D3WNA7"/>
<comment type="subcellular location">
    <subcellularLocation>
        <location evidence="1">Cell outer membrane</location>
    </subcellularLocation>
</comment>
<feature type="signal peptide" evidence="5">
    <location>
        <begin position="1"/>
        <end position="21"/>
    </location>
</feature>
<dbReference type="PROSITE" id="PS51123">
    <property type="entry name" value="OMPA_2"/>
    <property type="match status" value="1"/>
</dbReference>
<keyword evidence="8" id="KW-1185">Reference proteome</keyword>